<feature type="chain" id="PRO_5010578765" description="DUF4390 domain-containing protein" evidence="1">
    <location>
        <begin position="24"/>
        <end position="209"/>
    </location>
</feature>
<evidence type="ECO:0000256" key="1">
    <source>
        <dbReference type="SAM" id="SignalP"/>
    </source>
</evidence>
<gene>
    <name evidence="2" type="ORF">MAGMO_0102</name>
</gene>
<feature type="signal peptide" evidence="1">
    <location>
        <begin position="1"/>
        <end position="23"/>
    </location>
</feature>
<accession>A0A1S7LCT2</accession>
<evidence type="ECO:0000313" key="2">
    <source>
        <dbReference type="EMBL" id="CRH04318.1"/>
    </source>
</evidence>
<dbReference type="AlphaFoldDB" id="A0A1S7LCT2"/>
<name>A0A1S7LCT2_MAGMO</name>
<reference evidence="2" key="1">
    <citation type="submission" date="2015-04" db="EMBL/GenBank/DDBJ databases">
        <authorList>
            <person name="Syromyatnikov M.Y."/>
            <person name="Popov V.N."/>
        </authorList>
    </citation>
    <scope>NUCLEOTIDE SEQUENCE</scope>
    <source>
        <strain evidence="2">MO-1</strain>
    </source>
</reference>
<proteinExistence type="predicted"/>
<protein>
    <recommendedName>
        <fullName evidence="3">DUF4390 domain-containing protein</fullName>
    </recommendedName>
</protein>
<keyword evidence="1" id="KW-0732">Signal</keyword>
<evidence type="ECO:0008006" key="3">
    <source>
        <dbReference type="Google" id="ProtNLM"/>
    </source>
</evidence>
<organism evidence="2">
    <name type="scientific">Magnetococcus massalia (strain MO-1)</name>
    <dbReference type="NCBI Taxonomy" id="451514"/>
    <lineage>
        <taxon>Bacteria</taxon>
        <taxon>Pseudomonadati</taxon>
        <taxon>Pseudomonadota</taxon>
        <taxon>Magnetococcia</taxon>
        <taxon>Magnetococcales</taxon>
        <taxon>Magnetococcaceae</taxon>
        <taxon>Magnetococcus</taxon>
    </lineage>
</organism>
<dbReference type="EMBL" id="LO017727">
    <property type="protein sequence ID" value="CRH04318.1"/>
    <property type="molecule type" value="Genomic_DNA"/>
</dbReference>
<sequence length="209" mass="23760">MKLVKCLPFLFGVILLLSGTAMAASYDRALDLQQGFHFRKDKVTSVGFITKLKVGSVELKPDLKAVDPRNPGKMVRVVAILNSQSWGLGQSDAIYSNGQVSEHNRQVIQTMLYNDLSRVQVEYQAVIFEYDPRTKRYFQSFHTRGRDLKGELERAGREIALDVAKRASREVENPKNYALFIGLKPQRGVRQGITLQVAETKKVFRRWGK</sequence>